<feature type="transmembrane region" description="Helical" evidence="1">
    <location>
        <begin position="14"/>
        <end position="34"/>
    </location>
</feature>
<organism evidence="2 3">
    <name type="scientific">Brochothrix thermosphacta</name>
    <name type="common">Microbacterium thermosphactum</name>
    <dbReference type="NCBI Taxonomy" id="2756"/>
    <lineage>
        <taxon>Bacteria</taxon>
        <taxon>Bacillati</taxon>
        <taxon>Bacillota</taxon>
        <taxon>Bacilli</taxon>
        <taxon>Bacillales</taxon>
        <taxon>Listeriaceae</taxon>
        <taxon>Brochothrix</taxon>
    </lineage>
</organism>
<proteinExistence type="predicted"/>
<keyword evidence="1" id="KW-1133">Transmembrane helix</keyword>
<evidence type="ECO:0000256" key="1">
    <source>
        <dbReference type="SAM" id="Phobius"/>
    </source>
</evidence>
<protein>
    <submittedName>
        <fullName evidence="2">Uncharacterized protein</fullName>
    </submittedName>
</protein>
<keyword evidence="1" id="KW-0812">Transmembrane</keyword>
<reference evidence="3" key="1">
    <citation type="submission" date="2018-04" db="EMBL/GenBank/DDBJ databases">
        <authorList>
            <person name="Illikoud N."/>
        </authorList>
    </citation>
    <scope>NUCLEOTIDE SEQUENCE [LARGE SCALE GENOMIC DNA]</scope>
</reference>
<keyword evidence="1" id="KW-0472">Membrane</keyword>
<name>A0A2X0S6R4_BROTH</name>
<dbReference type="AlphaFoldDB" id="A0A2X0S6R4"/>
<sequence length="40" mass="5006">MKWLISQFFFEKTFLTAFCIFIQILEIKYVFLCYDNFIIK</sequence>
<dbReference type="Proteomes" id="UP000270190">
    <property type="component" value="Unassembled WGS sequence"/>
</dbReference>
<evidence type="ECO:0000313" key="3">
    <source>
        <dbReference type="Proteomes" id="UP000270190"/>
    </source>
</evidence>
<dbReference type="EMBL" id="OUNC01000012">
    <property type="protein sequence ID" value="SPP28412.1"/>
    <property type="molecule type" value="Genomic_DNA"/>
</dbReference>
<accession>A0A2X0S6R4</accession>
<gene>
    <name evidence="2" type="ORF">BTBSAS_20282</name>
</gene>
<evidence type="ECO:0000313" key="2">
    <source>
        <dbReference type="EMBL" id="SPP28412.1"/>
    </source>
</evidence>